<evidence type="ECO:0000259" key="4">
    <source>
        <dbReference type="PROSITE" id="PS50995"/>
    </source>
</evidence>
<keyword evidence="6" id="KW-1185">Reference proteome</keyword>
<evidence type="ECO:0000313" key="6">
    <source>
        <dbReference type="Proteomes" id="UP000076038"/>
    </source>
</evidence>
<evidence type="ECO:0000256" key="2">
    <source>
        <dbReference type="ARBA" id="ARBA00023125"/>
    </source>
</evidence>
<dbReference type="GO" id="GO:0003700">
    <property type="term" value="F:DNA-binding transcription factor activity"/>
    <property type="evidence" value="ECO:0007669"/>
    <property type="project" value="InterPro"/>
</dbReference>
<dbReference type="PATRIC" id="fig|1653479.3.peg.2008"/>
<sequence length="144" mass="15831">MSDLPDSQLARDLSVSAMRLNRRLRLRHSSDRLPVAQLSILTTLLREGPMTTGELASRERIKPPSVSRSSHQLVEAGLIHREPHPTDGRQVVLQLTEAGAATARDEVASREIALAEQLEELSAQQRETLAAASAILIELVDRVD</sequence>
<reference evidence="5 6" key="1">
    <citation type="journal article" date="2016" name="Genome Announc.">
        <title>Complete Genome and Plasmid Sequences for Rhodococcus fascians D188 and Draft Sequences for Rhodococcus Isolates PBTS 1 and PBTS 2.</title>
        <authorList>
            <person name="Stamler R.A."/>
            <person name="Vereecke D."/>
            <person name="Zhang Y."/>
            <person name="Schilkey F."/>
            <person name="Devitt N."/>
            <person name="Randall J.J."/>
        </authorList>
    </citation>
    <scope>NUCLEOTIDE SEQUENCE [LARGE SCALE GENOMIC DNA]</scope>
    <source>
        <strain evidence="5 6">PBTS2</strain>
    </source>
</reference>
<dbReference type="InterPro" id="IPR036388">
    <property type="entry name" value="WH-like_DNA-bd_sf"/>
</dbReference>
<dbReference type="RefSeq" id="WP_063216423.1">
    <property type="nucleotide sequence ID" value="NZ_CP015220.1"/>
</dbReference>
<evidence type="ECO:0000256" key="1">
    <source>
        <dbReference type="ARBA" id="ARBA00023015"/>
    </source>
</evidence>
<accession>A0A143QKF8</accession>
<dbReference type="Proteomes" id="UP000076038">
    <property type="component" value="Chromosome"/>
</dbReference>
<keyword evidence="1" id="KW-0805">Transcription regulation</keyword>
<evidence type="ECO:0000313" key="5">
    <source>
        <dbReference type="EMBL" id="AMY23288.1"/>
    </source>
</evidence>
<dbReference type="SUPFAM" id="SSF46785">
    <property type="entry name" value="Winged helix' DNA-binding domain"/>
    <property type="match status" value="1"/>
</dbReference>
<dbReference type="AlphaFoldDB" id="A0A143QKF8"/>
<dbReference type="PROSITE" id="PS50995">
    <property type="entry name" value="HTH_MARR_2"/>
    <property type="match status" value="1"/>
</dbReference>
<dbReference type="InterPro" id="IPR036390">
    <property type="entry name" value="WH_DNA-bd_sf"/>
</dbReference>
<name>A0A143QKF8_RHOFA</name>
<dbReference type="InterPro" id="IPR023187">
    <property type="entry name" value="Tscrpt_reg_MarR-type_CS"/>
</dbReference>
<dbReference type="PANTHER" id="PTHR39515">
    <property type="entry name" value="CONSERVED PROTEIN"/>
    <property type="match status" value="1"/>
</dbReference>
<dbReference type="OrthoDB" id="3216907at2"/>
<protein>
    <submittedName>
        <fullName evidence="5">Putative HTH-type transcriptional regulator</fullName>
    </submittedName>
</protein>
<proteinExistence type="predicted"/>
<dbReference type="KEGG" id="rhs:A3Q41_01985"/>
<dbReference type="EMBL" id="CP015220">
    <property type="protein sequence ID" value="AMY23288.1"/>
    <property type="molecule type" value="Genomic_DNA"/>
</dbReference>
<reference evidence="6" key="2">
    <citation type="submission" date="2016-04" db="EMBL/GenBank/DDBJ databases">
        <title>Complete Genome and Plasmid Sequences for Rhodococcus fascians D188 and Draft Sequences for Rhodococcus spp. Isolates PBTS 1 and PBTS 2.</title>
        <authorList>
            <person name="Stamer R."/>
            <person name="Vereecke D."/>
            <person name="Zhang Y."/>
            <person name="Schilkey F."/>
            <person name="Devitt N."/>
            <person name="Randall J."/>
        </authorList>
    </citation>
    <scope>NUCLEOTIDE SEQUENCE [LARGE SCALE GENOMIC DNA]</scope>
    <source>
        <strain evidence="6">PBTS2</strain>
    </source>
</reference>
<dbReference type="Gene3D" id="1.10.10.10">
    <property type="entry name" value="Winged helix-like DNA-binding domain superfamily/Winged helix DNA-binding domain"/>
    <property type="match status" value="1"/>
</dbReference>
<evidence type="ECO:0000256" key="3">
    <source>
        <dbReference type="ARBA" id="ARBA00023163"/>
    </source>
</evidence>
<keyword evidence="3" id="KW-0804">Transcription</keyword>
<dbReference type="CDD" id="cd00090">
    <property type="entry name" value="HTH_ARSR"/>
    <property type="match status" value="1"/>
</dbReference>
<dbReference type="Pfam" id="PF01047">
    <property type="entry name" value="MarR"/>
    <property type="match status" value="1"/>
</dbReference>
<dbReference type="SMART" id="SM00347">
    <property type="entry name" value="HTH_MARR"/>
    <property type="match status" value="1"/>
</dbReference>
<dbReference type="InterPro" id="IPR000835">
    <property type="entry name" value="HTH_MarR-typ"/>
</dbReference>
<keyword evidence="2" id="KW-0238">DNA-binding</keyword>
<dbReference type="InterPro" id="IPR052526">
    <property type="entry name" value="HTH-type_Bedaq_tolerance"/>
</dbReference>
<organism evidence="5 6">
    <name type="scientific">Rhodococcoides fascians</name>
    <name type="common">Rhodococcus fascians</name>
    <dbReference type="NCBI Taxonomy" id="1828"/>
    <lineage>
        <taxon>Bacteria</taxon>
        <taxon>Bacillati</taxon>
        <taxon>Actinomycetota</taxon>
        <taxon>Actinomycetes</taxon>
        <taxon>Mycobacteriales</taxon>
        <taxon>Nocardiaceae</taxon>
        <taxon>Rhodococcoides</taxon>
    </lineage>
</organism>
<dbReference type="InterPro" id="IPR011991">
    <property type="entry name" value="ArsR-like_HTH"/>
</dbReference>
<dbReference type="GO" id="GO:0003677">
    <property type="term" value="F:DNA binding"/>
    <property type="evidence" value="ECO:0007669"/>
    <property type="project" value="UniProtKB-KW"/>
</dbReference>
<gene>
    <name evidence="5" type="ORF">A3Q41_01985</name>
</gene>
<dbReference type="PROSITE" id="PS01117">
    <property type="entry name" value="HTH_MARR_1"/>
    <property type="match status" value="1"/>
</dbReference>
<feature type="domain" description="HTH marR-type" evidence="4">
    <location>
        <begin position="6"/>
        <end position="144"/>
    </location>
</feature>
<dbReference type="PANTHER" id="PTHR39515:SF2">
    <property type="entry name" value="HTH-TYPE TRANSCRIPTIONAL REGULATOR RV0880"/>
    <property type="match status" value="1"/>
</dbReference>